<name>A0A1H7WR46_9ACTN</name>
<protein>
    <submittedName>
        <fullName evidence="1">Uncharacterized protein</fullName>
    </submittedName>
</protein>
<dbReference type="EMBL" id="FOBF01000011">
    <property type="protein sequence ID" value="SEM23921.1"/>
    <property type="molecule type" value="Genomic_DNA"/>
</dbReference>
<evidence type="ECO:0000313" key="2">
    <source>
        <dbReference type="Proteomes" id="UP000198953"/>
    </source>
</evidence>
<accession>A0A1H7WR46</accession>
<evidence type="ECO:0000313" key="1">
    <source>
        <dbReference type="EMBL" id="SEM23921.1"/>
    </source>
</evidence>
<dbReference type="Proteomes" id="UP000198953">
    <property type="component" value="Unassembled WGS sequence"/>
</dbReference>
<organism evidence="1 2">
    <name type="scientific">Nonomuraea pusilla</name>
    <dbReference type="NCBI Taxonomy" id="46177"/>
    <lineage>
        <taxon>Bacteria</taxon>
        <taxon>Bacillati</taxon>
        <taxon>Actinomycetota</taxon>
        <taxon>Actinomycetes</taxon>
        <taxon>Streptosporangiales</taxon>
        <taxon>Streptosporangiaceae</taxon>
        <taxon>Nonomuraea</taxon>
    </lineage>
</organism>
<reference evidence="1 2" key="1">
    <citation type="submission" date="2016-10" db="EMBL/GenBank/DDBJ databases">
        <authorList>
            <person name="de Groot N.N."/>
        </authorList>
    </citation>
    <scope>NUCLEOTIDE SEQUENCE [LARGE SCALE GENOMIC DNA]</scope>
    <source>
        <strain evidence="1 2">DSM 43357</strain>
    </source>
</reference>
<dbReference type="AlphaFoldDB" id="A0A1H7WR46"/>
<keyword evidence="2" id="KW-1185">Reference proteome</keyword>
<gene>
    <name evidence="1" type="ORF">SAMN05660976_04544</name>
</gene>
<proteinExistence type="predicted"/>
<sequence length="43" mass="4755">MNRHNGIVEGDTVHILKTLIPEIGPFHADGGFKDVCRTDGAWH</sequence>